<geneLocation type="plasmid" evidence="3">
    <name>pap1447-1 sequence</name>
</geneLocation>
<proteinExistence type="predicted"/>
<evidence type="ECO:0000313" key="2">
    <source>
        <dbReference type="EMBL" id="ARW11932.1"/>
    </source>
</evidence>
<dbReference type="RefSeq" id="WP_087636459.1">
    <property type="nucleotide sequence ID" value="NZ_CP021525.1"/>
</dbReference>
<gene>
    <name evidence="1" type="ORF">S101447_02744</name>
    <name evidence="2" type="ORF">S101447_02895</name>
</gene>
<reference evidence="1 3" key="1">
    <citation type="submission" date="2017-05" db="EMBL/GenBank/DDBJ databases">
        <title>Genome sequence of Acetobacter pasteurianus subsp. ascendens strain SRCM101447.</title>
        <authorList>
            <person name="Cho S.H."/>
        </authorList>
    </citation>
    <scope>NUCLEOTIDE SEQUENCE [LARGE SCALE GENOMIC DNA]</scope>
    <source>
        <strain evidence="1 3">SRCM101447</strain>
        <plasmid evidence="1">pAP1447-1</plasmid>
        <plasmid evidence="3">Plasmid pap1447-1 sequence</plasmid>
    </source>
</reference>
<evidence type="ECO:0000313" key="1">
    <source>
        <dbReference type="EMBL" id="ARW11781.1"/>
    </source>
</evidence>
<accession>A0A1Y0V132</accession>
<dbReference type="EMBL" id="CP021525">
    <property type="protein sequence ID" value="ARW11932.1"/>
    <property type="molecule type" value="Genomic_DNA"/>
</dbReference>
<dbReference type="Proteomes" id="UP000195633">
    <property type="component" value="Plasmid pAP1447-1"/>
</dbReference>
<sequence>MSISTMTVQTLTGPSVLLKELVQKYRAECQDPDDIVFVDETTLQTTMYSGSGSSLLYLGDALAGKYPTLEIQSTEWFDCFEGVSLAHWKGGRRIYLCEMTEIVSCEVPGGLNWPIPDNRIRFWHDVPDLPLAI</sequence>
<dbReference type="AlphaFoldDB" id="A0A1Y0V132"/>
<keyword evidence="1" id="KW-0614">Plasmid</keyword>
<name>A0A1Y0V132_9PROT</name>
<protein>
    <submittedName>
        <fullName evidence="1">Uncharacterized protein</fullName>
    </submittedName>
</protein>
<geneLocation type="plasmid" evidence="1">
    <name>pAP1447-1</name>
</geneLocation>
<dbReference type="EMBL" id="CP021525">
    <property type="protein sequence ID" value="ARW11781.1"/>
    <property type="molecule type" value="Genomic_DNA"/>
</dbReference>
<evidence type="ECO:0000313" key="3">
    <source>
        <dbReference type="Proteomes" id="UP000195633"/>
    </source>
</evidence>
<organism evidence="1 3">
    <name type="scientific">Acetobacter ascendens</name>
    <dbReference type="NCBI Taxonomy" id="481146"/>
    <lineage>
        <taxon>Bacteria</taxon>
        <taxon>Pseudomonadati</taxon>
        <taxon>Pseudomonadota</taxon>
        <taxon>Alphaproteobacteria</taxon>
        <taxon>Acetobacterales</taxon>
        <taxon>Acetobacteraceae</taxon>
        <taxon>Acetobacter</taxon>
    </lineage>
</organism>